<feature type="transmembrane region" description="Helical" evidence="1">
    <location>
        <begin position="166"/>
        <end position="186"/>
    </location>
</feature>
<comment type="caution">
    <text evidence="2">The sequence shown here is derived from an EMBL/GenBank/DDBJ whole genome shotgun (WGS) entry which is preliminary data.</text>
</comment>
<evidence type="ECO:0000313" key="2">
    <source>
        <dbReference type="EMBL" id="MFC0082509.1"/>
    </source>
</evidence>
<feature type="transmembrane region" description="Helical" evidence="1">
    <location>
        <begin position="58"/>
        <end position="83"/>
    </location>
</feature>
<keyword evidence="1" id="KW-1133">Transmembrane helix</keyword>
<accession>A0ABV6C4A9</accession>
<reference evidence="2 3" key="1">
    <citation type="submission" date="2024-09" db="EMBL/GenBank/DDBJ databases">
        <authorList>
            <person name="Sun Q."/>
            <person name="Mori K."/>
        </authorList>
    </citation>
    <scope>NUCLEOTIDE SEQUENCE [LARGE SCALE GENOMIC DNA]</scope>
    <source>
        <strain evidence="2 3">JCM 15389</strain>
    </source>
</reference>
<keyword evidence="1" id="KW-0472">Membrane</keyword>
<feature type="transmembrane region" description="Helical" evidence="1">
    <location>
        <begin position="27"/>
        <end position="46"/>
    </location>
</feature>
<gene>
    <name evidence="2" type="ORF">ACFFRE_10245</name>
</gene>
<evidence type="ECO:0000313" key="3">
    <source>
        <dbReference type="Proteomes" id="UP001589788"/>
    </source>
</evidence>
<proteinExistence type="predicted"/>
<dbReference type="RefSeq" id="WP_377790113.1">
    <property type="nucleotide sequence ID" value="NZ_JBHLYQ010000110.1"/>
</dbReference>
<protein>
    <submittedName>
        <fullName evidence="2">Uncharacterized protein</fullName>
    </submittedName>
</protein>
<evidence type="ECO:0000256" key="1">
    <source>
        <dbReference type="SAM" id="Phobius"/>
    </source>
</evidence>
<feature type="transmembrane region" description="Helical" evidence="1">
    <location>
        <begin position="134"/>
        <end position="154"/>
    </location>
</feature>
<dbReference type="EMBL" id="JBHLYQ010000110">
    <property type="protein sequence ID" value="MFC0082509.1"/>
    <property type="molecule type" value="Genomic_DNA"/>
</dbReference>
<organism evidence="2 3">
    <name type="scientific">Aciditerrimonas ferrireducens</name>
    <dbReference type="NCBI Taxonomy" id="667306"/>
    <lineage>
        <taxon>Bacteria</taxon>
        <taxon>Bacillati</taxon>
        <taxon>Actinomycetota</taxon>
        <taxon>Acidimicrobiia</taxon>
        <taxon>Acidimicrobiales</taxon>
        <taxon>Acidimicrobiaceae</taxon>
        <taxon>Aciditerrimonas</taxon>
    </lineage>
</organism>
<sequence length="188" mass="20525">MRGISAVRVSHMRDANDSMKAEHFKSLFWASMLLPTALLFGGIGMYKLVGGVLPKSQLLVVAAVAWCAVVGALMGAFTAWNLFPDIHRPPYAVVRWMLLARTKRYISLRQQGEPVALFSEAAVRKLRVLNRISMVFVTGSLAALAVSSLFVSALGRSSAGSEEEGLVMIGVVVLTYSVSHLIRHVVRR</sequence>
<keyword evidence="1" id="KW-0812">Transmembrane</keyword>
<name>A0ABV6C4A9_9ACTN</name>
<keyword evidence="3" id="KW-1185">Reference proteome</keyword>
<dbReference type="Proteomes" id="UP001589788">
    <property type="component" value="Unassembled WGS sequence"/>
</dbReference>